<gene>
    <name evidence="2" type="ORF">phiA829_002</name>
</gene>
<evidence type="ECO:0000313" key="2">
    <source>
        <dbReference type="EMBL" id="ARK07822.1"/>
    </source>
</evidence>
<name>A0A1W6DYI2_9CAUD</name>
<protein>
    <submittedName>
        <fullName evidence="2">Sigma factor for late transcription</fullName>
    </submittedName>
</protein>
<feature type="compositionally biased region" description="Basic and acidic residues" evidence="1">
    <location>
        <begin position="189"/>
        <end position="200"/>
    </location>
</feature>
<keyword evidence="3" id="KW-1185">Reference proteome</keyword>
<evidence type="ECO:0000256" key="1">
    <source>
        <dbReference type="SAM" id="MobiDB-lite"/>
    </source>
</evidence>
<accession>A0A1W6DYI2</accession>
<feature type="region of interest" description="Disordered" evidence="1">
    <location>
        <begin position="180"/>
        <end position="216"/>
    </location>
</feature>
<reference evidence="2 3" key="1">
    <citation type="submission" date="2017-04" db="EMBL/GenBank/DDBJ databases">
        <title>Complete genome sequence and characterization of temperature-dependent bacteriophage phiA8-29 infecting Aeromonas.</title>
        <authorList>
            <person name="He Y."/>
            <person name="Yang H."/>
        </authorList>
    </citation>
    <scope>NUCLEOTIDE SEQUENCE [LARGE SCALE GENOMIC DNA]</scope>
</reference>
<dbReference type="Proteomes" id="UP000221506">
    <property type="component" value="Segment"/>
</dbReference>
<sequence length="216" mass="25374">MGMRYVDRGPVGAQKNMYFSLEDNDKCVEILREWRVKRIEAIKEGTPQKCPIPDFVAVSIQKICENISFRYNFRDHHYREDMVSEAVYNMLRYLHSFNPEKIGERSKRINFYGWVTRCADTSFGGFILDEKEEEYFKNAMFCQAGGFAAFSEDQDALGDSTLTSEMANDIMVRAREYELRREEKKKRQKEKEDERARSEDDGSETSKGVLRFIKSK</sequence>
<dbReference type="EMBL" id="KY914485">
    <property type="protein sequence ID" value="ARK07822.1"/>
    <property type="molecule type" value="Genomic_DNA"/>
</dbReference>
<proteinExistence type="predicted"/>
<organism evidence="2 3">
    <name type="scientific">Aeromonas phage phiA8-29</name>
    <dbReference type="NCBI Taxonomy" id="1978922"/>
    <lineage>
        <taxon>Viruses</taxon>
        <taxon>Duplodnaviria</taxon>
        <taxon>Heunggongvirae</taxon>
        <taxon>Uroviricota</taxon>
        <taxon>Caudoviricetes</taxon>
        <taxon>Pantevenvirales</taxon>
        <taxon>Ackermannviridae</taxon>
        <taxon>Tedavirus</taxon>
        <taxon>Tedavirus A829</taxon>
    </lineage>
</organism>
<evidence type="ECO:0000313" key="3">
    <source>
        <dbReference type="Proteomes" id="UP000221506"/>
    </source>
</evidence>